<evidence type="ECO:0000256" key="6">
    <source>
        <dbReference type="PROSITE-ProRule" id="PRU00117"/>
    </source>
</evidence>
<dbReference type="GO" id="GO:0045727">
    <property type="term" value="P:positive regulation of translation"/>
    <property type="evidence" value="ECO:0007669"/>
    <property type="project" value="TreeGrafter"/>
</dbReference>
<dbReference type="GO" id="GO:0005634">
    <property type="term" value="C:nucleus"/>
    <property type="evidence" value="ECO:0007669"/>
    <property type="project" value="TreeGrafter"/>
</dbReference>
<organism evidence="9 10">
    <name type="scientific">Dreissena polymorpha</name>
    <name type="common">Zebra mussel</name>
    <name type="synonym">Mytilus polymorpha</name>
    <dbReference type="NCBI Taxonomy" id="45954"/>
    <lineage>
        <taxon>Eukaryota</taxon>
        <taxon>Metazoa</taxon>
        <taxon>Spiralia</taxon>
        <taxon>Lophotrochozoa</taxon>
        <taxon>Mollusca</taxon>
        <taxon>Bivalvia</taxon>
        <taxon>Autobranchia</taxon>
        <taxon>Heteroconchia</taxon>
        <taxon>Euheterodonta</taxon>
        <taxon>Imparidentia</taxon>
        <taxon>Neoheterodontei</taxon>
        <taxon>Myida</taxon>
        <taxon>Dreissenoidea</taxon>
        <taxon>Dreissenidae</taxon>
        <taxon>Dreissena</taxon>
    </lineage>
</organism>
<evidence type="ECO:0000256" key="7">
    <source>
        <dbReference type="SAM" id="MobiDB-lite"/>
    </source>
</evidence>
<dbReference type="OrthoDB" id="424249at2759"/>
<keyword evidence="4" id="KW-0770">Synapse</keyword>
<dbReference type="GO" id="GO:0098793">
    <property type="term" value="C:presynapse"/>
    <property type="evidence" value="ECO:0007669"/>
    <property type="project" value="GOC"/>
</dbReference>
<dbReference type="InterPro" id="IPR040148">
    <property type="entry name" value="FMR1"/>
</dbReference>
<dbReference type="InterPro" id="IPR036612">
    <property type="entry name" value="KH_dom_type_1_sf"/>
</dbReference>
<reference evidence="9" key="2">
    <citation type="submission" date="2020-11" db="EMBL/GenBank/DDBJ databases">
        <authorList>
            <person name="McCartney M.A."/>
            <person name="Auch B."/>
            <person name="Kono T."/>
            <person name="Mallez S."/>
            <person name="Becker A."/>
            <person name="Gohl D.M."/>
            <person name="Silverstein K.A.T."/>
            <person name="Koren S."/>
            <person name="Bechman K.B."/>
            <person name="Herman A."/>
            <person name="Abrahante J.E."/>
            <person name="Garbe J."/>
        </authorList>
    </citation>
    <scope>NUCLEOTIDE SEQUENCE</scope>
    <source>
        <strain evidence="9">Duluth1</strain>
        <tissue evidence="9">Whole animal</tissue>
    </source>
</reference>
<evidence type="ECO:0000256" key="1">
    <source>
        <dbReference type="ARBA" id="ARBA00004210"/>
    </source>
</evidence>
<accession>A0A9D4G8X1</accession>
<evidence type="ECO:0000259" key="8">
    <source>
        <dbReference type="SMART" id="SM00322"/>
    </source>
</evidence>
<dbReference type="GO" id="GO:0099577">
    <property type="term" value="P:regulation of translation at presynapse, modulating synaptic transmission"/>
    <property type="evidence" value="ECO:0007669"/>
    <property type="project" value="TreeGrafter"/>
</dbReference>
<feature type="compositionally biased region" description="Basic and acidic residues" evidence="7">
    <location>
        <begin position="145"/>
        <end position="165"/>
    </location>
</feature>
<evidence type="ECO:0000256" key="5">
    <source>
        <dbReference type="ARBA" id="ARBA00034103"/>
    </source>
</evidence>
<feature type="compositionally biased region" description="Basic and acidic residues" evidence="7">
    <location>
        <begin position="299"/>
        <end position="310"/>
    </location>
</feature>
<evidence type="ECO:0000256" key="4">
    <source>
        <dbReference type="ARBA" id="ARBA00023018"/>
    </source>
</evidence>
<dbReference type="GO" id="GO:0043005">
    <property type="term" value="C:neuron projection"/>
    <property type="evidence" value="ECO:0007669"/>
    <property type="project" value="TreeGrafter"/>
</dbReference>
<keyword evidence="6" id="KW-0694">RNA-binding</keyword>
<feature type="region of interest" description="Disordered" evidence="7">
    <location>
        <begin position="226"/>
        <end position="455"/>
    </location>
</feature>
<dbReference type="GO" id="GO:0048513">
    <property type="term" value="P:animal organ development"/>
    <property type="evidence" value="ECO:0007669"/>
    <property type="project" value="TreeGrafter"/>
</dbReference>
<feature type="compositionally biased region" description="Basic residues" evidence="7">
    <location>
        <begin position="170"/>
        <end position="180"/>
    </location>
</feature>
<dbReference type="FunFam" id="3.30.1370.10:FF:000054">
    <property type="entry name" value="Fragile X mental retardation protein 1"/>
    <property type="match status" value="1"/>
</dbReference>
<feature type="compositionally biased region" description="Basic and acidic residues" evidence="7">
    <location>
        <begin position="377"/>
        <end position="411"/>
    </location>
</feature>
<keyword evidence="3" id="KW-0677">Repeat</keyword>
<dbReference type="SMART" id="SM00322">
    <property type="entry name" value="KH"/>
    <property type="match status" value="1"/>
</dbReference>
<dbReference type="InterPro" id="IPR022034">
    <property type="entry name" value="FMR1-like_C_core"/>
</dbReference>
<evidence type="ECO:0000313" key="9">
    <source>
        <dbReference type="EMBL" id="KAH3810913.1"/>
    </source>
</evidence>
<dbReference type="GO" id="GO:0051028">
    <property type="term" value="P:mRNA transport"/>
    <property type="evidence" value="ECO:0007669"/>
    <property type="project" value="TreeGrafter"/>
</dbReference>
<name>A0A9D4G8X1_DREPO</name>
<dbReference type="SUPFAM" id="SSF54791">
    <property type="entry name" value="Eukaryotic type KH-domain (KH-domain type I)"/>
    <property type="match status" value="1"/>
</dbReference>
<dbReference type="Pfam" id="PF12235">
    <property type="entry name" value="FXMRP1_C_core"/>
    <property type="match status" value="1"/>
</dbReference>
<feature type="compositionally biased region" description="Basic and acidic residues" evidence="7">
    <location>
        <begin position="420"/>
        <end position="434"/>
    </location>
</feature>
<feature type="compositionally biased region" description="Polar residues" evidence="7">
    <location>
        <begin position="324"/>
        <end position="341"/>
    </location>
</feature>
<dbReference type="AlphaFoldDB" id="A0A9D4G8X1"/>
<dbReference type="PANTHER" id="PTHR10603:SF7">
    <property type="entry name" value="FRAGILE X MESSENGER RIBONUCLEOPROTEIN 1 HOMOLOG"/>
    <property type="match status" value="1"/>
</dbReference>
<feature type="compositionally biased region" description="Polar residues" evidence="7">
    <location>
        <begin position="443"/>
        <end position="455"/>
    </location>
</feature>
<reference evidence="9" key="1">
    <citation type="journal article" date="2019" name="bioRxiv">
        <title>The Genome of the Zebra Mussel, Dreissena polymorpha: A Resource for Invasive Species Research.</title>
        <authorList>
            <person name="McCartney M.A."/>
            <person name="Auch B."/>
            <person name="Kono T."/>
            <person name="Mallez S."/>
            <person name="Zhang Y."/>
            <person name="Obille A."/>
            <person name="Becker A."/>
            <person name="Abrahante J.E."/>
            <person name="Garbe J."/>
            <person name="Badalamenti J.P."/>
            <person name="Herman A."/>
            <person name="Mangelson H."/>
            <person name="Liachko I."/>
            <person name="Sullivan S."/>
            <person name="Sone E.D."/>
            <person name="Koren S."/>
            <person name="Silverstein K.A.T."/>
            <person name="Beckman K.B."/>
            <person name="Gohl D.M."/>
        </authorList>
    </citation>
    <scope>NUCLEOTIDE SEQUENCE</scope>
    <source>
        <strain evidence="9">Duluth1</strain>
        <tissue evidence="9">Whole animal</tissue>
    </source>
</reference>
<sequence length="455" mass="51366">MVLLNCNVYLLLQSEEACKRARALLEYAEDTFQVPRELVAKVIGKNGKNIQDIVDKSGVVRVKIEGDNERDAPREEVGVSSGLDGQVPFVFVGTVENISNAQILLEYNLDHLREVERLRQEKLEIDQQLRSLAGPQSGGQYFPAPRERRDSNDPYSSDRDADWRGGYRGGRGRGRGRGFPRRFDDRYTNSVAGHGHVVGDWDREVELEERQQQGYLTDSVLSARRHAAYRGRRPRARGTYNTHRNSDFDGRYNRYNPRDNYRVSYHTDDQYEPRSDRSRRRVADDDDTVLDNTSVTSQDQEHSDSHSDQRRARRRRTRPGGRGNSSAASGTETDTSVSSYPTRRRPYRKGPISGNFDTNDLSPAPHLKENNVSSLSKAKEVGSEDTGLKSEPKELRDKPVRSDGRRTDVRGTPRNGLGSRKTEGRNGSDGDNKGKIGNMGNGEKSNMEQPLINGQ</sequence>
<proteinExistence type="inferred from homology"/>
<dbReference type="PANTHER" id="PTHR10603">
    <property type="entry name" value="FRAGILE X MENTAL RETARDATION SYNDROME-RELATED PROTEIN"/>
    <property type="match status" value="1"/>
</dbReference>
<dbReference type="GO" id="GO:0048170">
    <property type="term" value="P:positive regulation of long-term neuronal synaptic plasticity"/>
    <property type="evidence" value="ECO:0007669"/>
    <property type="project" value="TreeGrafter"/>
</dbReference>
<dbReference type="GO" id="GO:0010494">
    <property type="term" value="C:cytoplasmic stress granule"/>
    <property type="evidence" value="ECO:0007669"/>
    <property type="project" value="UniProtKB-SubCell"/>
</dbReference>
<keyword evidence="10" id="KW-1185">Reference proteome</keyword>
<feature type="compositionally biased region" description="Basic and acidic residues" evidence="7">
    <location>
        <begin position="244"/>
        <end position="276"/>
    </location>
</feature>
<dbReference type="GO" id="GO:0043488">
    <property type="term" value="P:regulation of mRNA stability"/>
    <property type="evidence" value="ECO:0007669"/>
    <property type="project" value="TreeGrafter"/>
</dbReference>
<evidence type="ECO:0000313" key="10">
    <source>
        <dbReference type="Proteomes" id="UP000828390"/>
    </source>
</evidence>
<dbReference type="GO" id="GO:0003730">
    <property type="term" value="F:mRNA 3'-UTR binding"/>
    <property type="evidence" value="ECO:0007669"/>
    <property type="project" value="TreeGrafter"/>
</dbReference>
<comment type="caution">
    <text evidence="9">The sequence shown here is derived from an EMBL/GenBank/DDBJ whole genome shotgun (WGS) entry which is preliminary data.</text>
</comment>
<feature type="domain" description="K Homology" evidence="8">
    <location>
        <begin position="26"/>
        <end position="110"/>
    </location>
</feature>
<dbReference type="InterPro" id="IPR004088">
    <property type="entry name" value="KH_dom_type_1"/>
</dbReference>
<dbReference type="Gene3D" id="3.30.1370.10">
    <property type="entry name" value="K Homology domain, type 1"/>
    <property type="match status" value="1"/>
</dbReference>
<dbReference type="GO" id="GO:0045182">
    <property type="term" value="F:translation regulator activity"/>
    <property type="evidence" value="ECO:0007669"/>
    <property type="project" value="TreeGrafter"/>
</dbReference>
<evidence type="ECO:0000256" key="3">
    <source>
        <dbReference type="ARBA" id="ARBA00022737"/>
    </source>
</evidence>
<comment type="subcellular location">
    <subcellularLocation>
        <location evidence="1">Cytoplasm</location>
        <location evidence="1">Stress granule</location>
    </subcellularLocation>
    <subcellularLocation>
        <location evidence="5">Synapse</location>
    </subcellularLocation>
</comment>
<dbReference type="PROSITE" id="PS50084">
    <property type="entry name" value="KH_TYPE_1"/>
    <property type="match status" value="1"/>
</dbReference>
<feature type="region of interest" description="Disordered" evidence="7">
    <location>
        <begin position="129"/>
        <end position="189"/>
    </location>
</feature>
<evidence type="ECO:0000256" key="2">
    <source>
        <dbReference type="ARBA" id="ARBA00006633"/>
    </source>
</evidence>
<gene>
    <name evidence="9" type="ORF">DPMN_139312</name>
</gene>
<dbReference type="Pfam" id="PF00013">
    <property type="entry name" value="KH_1"/>
    <property type="match status" value="1"/>
</dbReference>
<dbReference type="InterPro" id="IPR004087">
    <property type="entry name" value="KH_dom"/>
</dbReference>
<dbReference type="Proteomes" id="UP000828390">
    <property type="component" value="Unassembled WGS sequence"/>
</dbReference>
<feature type="compositionally biased region" description="Basic residues" evidence="7">
    <location>
        <begin position="226"/>
        <end position="236"/>
    </location>
</feature>
<comment type="similarity">
    <text evidence="2">Belongs to the FMR1 family.</text>
</comment>
<dbReference type="CDD" id="cd22427">
    <property type="entry name" value="KH_I_FMR1_FXR_rpt3"/>
    <property type="match status" value="1"/>
</dbReference>
<dbReference type="EMBL" id="JAIWYP010000006">
    <property type="protein sequence ID" value="KAH3810913.1"/>
    <property type="molecule type" value="Genomic_DNA"/>
</dbReference>
<protein>
    <recommendedName>
        <fullName evidence="8">K Homology domain-containing protein</fullName>
    </recommendedName>
</protein>